<dbReference type="GO" id="GO:0008831">
    <property type="term" value="F:dTDP-4-dehydrorhamnose reductase activity"/>
    <property type="evidence" value="ECO:0007669"/>
    <property type="project" value="UniProtKB-EC"/>
</dbReference>
<dbReference type="Pfam" id="PF04321">
    <property type="entry name" value="RmlD_sub_bind"/>
    <property type="match status" value="1"/>
</dbReference>
<evidence type="ECO:0000313" key="4">
    <source>
        <dbReference type="EMBL" id="XBV86850.1"/>
    </source>
</evidence>
<proteinExistence type="inferred from homology"/>
<dbReference type="GO" id="GO:0005829">
    <property type="term" value="C:cytosol"/>
    <property type="evidence" value="ECO:0007669"/>
    <property type="project" value="TreeGrafter"/>
</dbReference>
<evidence type="ECO:0000256" key="2">
    <source>
        <dbReference type="RuleBase" id="RU364082"/>
    </source>
</evidence>
<dbReference type="RefSeq" id="WP_350244935.1">
    <property type="nucleotide sequence ID" value="NZ_CP158299.1"/>
</dbReference>
<dbReference type="PANTHER" id="PTHR10491">
    <property type="entry name" value="DTDP-4-DEHYDRORHAMNOSE REDUCTASE"/>
    <property type="match status" value="1"/>
</dbReference>
<sequence>MRVLLTGGSGRLGQELQALLPEMVAPASSELDVTNPESVRAVVDREQPDVIVHAAAYTDVGAAERNRARCWQVNVEGTRHMAQAANAVGAKLLHISTDYVFDGDQGHYRETDTPGPPVNYYALTKLVAEEAARAATRHLIVRTSFRPREFAYPVAFSDVFTSQDYVDIIALDIALAIQHAPDISDEVLHIATERKSVYELARRRRPDVQEGTRASAGVRLPGDVSLDSGRWRELRALLSSSA</sequence>
<dbReference type="Gene3D" id="3.40.50.720">
    <property type="entry name" value="NAD(P)-binding Rossmann-like Domain"/>
    <property type="match status" value="1"/>
</dbReference>
<comment type="function">
    <text evidence="2">Catalyzes the reduction of dTDP-6-deoxy-L-lyxo-4-hexulose to yield dTDP-L-rhamnose.</text>
</comment>
<dbReference type="SUPFAM" id="SSF51735">
    <property type="entry name" value="NAD(P)-binding Rossmann-fold domains"/>
    <property type="match status" value="1"/>
</dbReference>
<dbReference type="PANTHER" id="PTHR10491:SF4">
    <property type="entry name" value="METHIONINE ADENOSYLTRANSFERASE 2 SUBUNIT BETA"/>
    <property type="match status" value="1"/>
</dbReference>
<evidence type="ECO:0000256" key="1">
    <source>
        <dbReference type="ARBA" id="ARBA00010944"/>
    </source>
</evidence>
<gene>
    <name evidence="4" type="ORF">ABOD76_11220</name>
</gene>
<dbReference type="InterPro" id="IPR005913">
    <property type="entry name" value="dTDP_dehydrorham_reduct"/>
</dbReference>
<keyword evidence="2" id="KW-0521">NADP</keyword>
<keyword evidence="2" id="KW-0560">Oxidoreductase</keyword>
<dbReference type="EC" id="1.1.1.133" evidence="2"/>
<feature type="domain" description="RmlD-like substrate binding" evidence="3">
    <location>
        <begin position="1"/>
        <end position="144"/>
    </location>
</feature>
<protein>
    <recommendedName>
        <fullName evidence="2">dTDP-4-dehydrorhamnose reductase</fullName>
        <ecNumber evidence="2">1.1.1.133</ecNumber>
    </recommendedName>
</protein>
<dbReference type="AlphaFoldDB" id="A0AAU7UE82"/>
<dbReference type="KEGG" id="dsc:ABOD76_11220"/>
<dbReference type="EMBL" id="CP158299">
    <property type="protein sequence ID" value="XBV86850.1"/>
    <property type="molecule type" value="Genomic_DNA"/>
</dbReference>
<name>A0AAU7UE82_9DEIO</name>
<dbReference type="InterPro" id="IPR036291">
    <property type="entry name" value="NAD(P)-bd_dom_sf"/>
</dbReference>
<accession>A0AAU7UE82</accession>
<comment type="pathway">
    <text evidence="2">Carbohydrate biosynthesis; dTDP-L-rhamnose biosynthesis.</text>
</comment>
<comment type="similarity">
    <text evidence="1 2">Belongs to the dTDP-4-dehydrorhamnose reductase family.</text>
</comment>
<dbReference type="InterPro" id="IPR029903">
    <property type="entry name" value="RmlD-like-bd"/>
</dbReference>
<evidence type="ECO:0000259" key="3">
    <source>
        <dbReference type="Pfam" id="PF04321"/>
    </source>
</evidence>
<reference evidence="4" key="1">
    <citation type="submission" date="2024-06" db="EMBL/GenBank/DDBJ databases">
        <title>Draft Genome Sequence of Deinococcus sonorensis Type Strain KR-87, a Biofilm Producing Representative of the Genus Deinococcus.</title>
        <authorList>
            <person name="Boren L.S."/>
            <person name="Grosso R.A."/>
            <person name="Hugenberg-Cox A.N."/>
            <person name="Hill J.T.E."/>
            <person name="Albert C.M."/>
            <person name="Tuohy J.M."/>
        </authorList>
    </citation>
    <scope>NUCLEOTIDE SEQUENCE</scope>
    <source>
        <strain evidence="4">KR-87</strain>
    </source>
</reference>
<dbReference type="GO" id="GO:0019305">
    <property type="term" value="P:dTDP-rhamnose biosynthetic process"/>
    <property type="evidence" value="ECO:0007669"/>
    <property type="project" value="TreeGrafter"/>
</dbReference>
<organism evidence="4">
    <name type="scientific">Deinococcus sonorensis KR-87</name>
    <dbReference type="NCBI Taxonomy" id="694439"/>
    <lineage>
        <taxon>Bacteria</taxon>
        <taxon>Thermotogati</taxon>
        <taxon>Deinococcota</taxon>
        <taxon>Deinococci</taxon>
        <taxon>Deinococcales</taxon>
        <taxon>Deinococcaceae</taxon>
        <taxon>Deinococcus</taxon>
    </lineage>
</organism>